<protein>
    <submittedName>
        <fullName evidence="1">Uncharacterized protein</fullName>
    </submittedName>
</protein>
<name>W6UFJ9_ECHGR</name>
<gene>
    <name evidence="1" type="ORF">EGR_05423</name>
</gene>
<dbReference type="AlphaFoldDB" id="W6UFJ9"/>
<sequence>MNVVLRDCNATTPPYSALSLMLTVGNTFYTSVEGTSICLPTTSSIGQASDIVTGSGSTTPLRSK</sequence>
<dbReference type="EMBL" id="APAU02000040">
    <property type="protein sequence ID" value="EUB59661.1"/>
    <property type="molecule type" value="Genomic_DNA"/>
</dbReference>
<keyword evidence="2" id="KW-1185">Reference proteome</keyword>
<accession>W6UFJ9</accession>
<organism evidence="1 2">
    <name type="scientific">Echinococcus granulosus</name>
    <name type="common">Hydatid tapeworm</name>
    <dbReference type="NCBI Taxonomy" id="6210"/>
    <lineage>
        <taxon>Eukaryota</taxon>
        <taxon>Metazoa</taxon>
        <taxon>Spiralia</taxon>
        <taxon>Lophotrochozoa</taxon>
        <taxon>Platyhelminthes</taxon>
        <taxon>Cestoda</taxon>
        <taxon>Eucestoda</taxon>
        <taxon>Cyclophyllidea</taxon>
        <taxon>Taeniidae</taxon>
        <taxon>Echinococcus</taxon>
        <taxon>Echinococcus granulosus group</taxon>
    </lineage>
</organism>
<comment type="caution">
    <text evidence="1">The sequence shown here is derived from an EMBL/GenBank/DDBJ whole genome shotgun (WGS) entry which is preliminary data.</text>
</comment>
<evidence type="ECO:0000313" key="2">
    <source>
        <dbReference type="Proteomes" id="UP000019149"/>
    </source>
</evidence>
<evidence type="ECO:0000313" key="1">
    <source>
        <dbReference type="EMBL" id="EUB59661.1"/>
    </source>
</evidence>
<dbReference type="CTD" id="36341138"/>
<reference evidence="1 2" key="1">
    <citation type="journal article" date="2013" name="Nat. Genet.">
        <title>The genome of the hydatid tapeworm Echinococcus granulosus.</title>
        <authorList>
            <person name="Zheng H."/>
            <person name="Zhang W."/>
            <person name="Zhang L."/>
            <person name="Zhang Z."/>
            <person name="Li J."/>
            <person name="Lu G."/>
            <person name="Zhu Y."/>
            <person name="Wang Y."/>
            <person name="Huang Y."/>
            <person name="Liu J."/>
            <person name="Kang H."/>
            <person name="Chen J."/>
            <person name="Wang L."/>
            <person name="Chen A."/>
            <person name="Yu S."/>
            <person name="Gao Z."/>
            <person name="Jin L."/>
            <person name="Gu W."/>
            <person name="Wang Z."/>
            <person name="Zhao L."/>
            <person name="Shi B."/>
            <person name="Wen H."/>
            <person name="Lin R."/>
            <person name="Jones M.K."/>
            <person name="Brejova B."/>
            <person name="Vinar T."/>
            <person name="Zhao G."/>
            <person name="McManus D.P."/>
            <person name="Chen Z."/>
            <person name="Zhou Y."/>
            <person name="Wang S."/>
        </authorList>
    </citation>
    <scope>NUCLEOTIDE SEQUENCE [LARGE SCALE GENOMIC DNA]</scope>
</reference>
<dbReference type="RefSeq" id="XP_024350857.1">
    <property type="nucleotide sequence ID" value="XM_024494672.1"/>
</dbReference>
<dbReference type="KEGG" id="egl:EGR_05423"/>
<dbReference type="Proteomes" id="UP000019149">
    <property type="component" value="Unassembled WGS sequence"/>
</dbReference>
<dbReference type="GeneID" id="36341138"/>
<proteinExistence type="predicted"/>